<gene>
    <name evidence="9" type="ORF">ANE_LOCUS7797</name>
</gene>
<evidence type="ECO:0000256" key="5">
    <source>
        <dbReference type="ARBA" id="ARBA00022723"/>
    </source>
</evidence>
<keyword evidence="6" id="KW-0677">Repeat</keyword>
<dbReference type="Gene3D" id="1.50.10.20">
    <property type="match status" value="2"/>
</dbReference>
<evidence type="ECO:0000256" key="3">
    <source>
        <dbReference type="ARBA" id="ARBA00022602"/>
    </source>
</evidence>
<protein>
    <recommendedName>
        <fullName evidence="8">Prenyltransferase alpha-alpha toroid domain-containing protein</fullName>
    </recommendedName>
</protein>
<feature type="domain" description="Prenyltransferase alpha-alpha toroid" evidence="8">
    <location>
        <begin position="100"/>
        <end position="141"/>
    </location>
</feature>
<dbReference type="SUPFAM" id="SSF48239">
    <property type="entry name" value="Terpenoid cyclases/Protein prenyltransferases"/>
    <property type="match status" value="1"/>
</dbReference>
<dbReference type="InterPro" id="IPR045089">
    <property type="entry name" value="PGGT1B-like"/>
</dbReference>
<keyword evidence="4" id="KW-0808">Transferase</keyword>
<keyword evidence="5" id="KW-0479">Metal-binding</keyword>
<organism evidence="9 10">
    <name type="scientific">Arabis nemorensis</name>
    <dbReference type="NCBI Taxonomy" id="586526"/>
    <lineage>
        <taxon>Eukaryota</taxon>
        <taxon>Viridiplantae</taxon>
        <taxon>Streptophyta</taxon>
        <taxon>Embryophyta</taxon>
        <taxon>Tracheophyta</taxon>
        <taxon>Spermatophyta</taxon>
        <taxon>Magnoliopsida</taxon>
        <taxon>eudicotyledons</taxon>
        <taxon>Gunneridae</taxon>
        <taxon>Pentapetalae</taxon>
        <taxon>rosids</taxon>
        <taxon>malvids</taxon>
        <taxon>Brassicales</taxon>
        <taxon>Brassicaceae</taxon>
        <taxon>Arabideae</taxon>
        <taxon>Arabis</taxon>
    </lineage>
</organism>
<keyword evidence="7" id="KW-0862">Zinc</keyword>
<comment type="caution">
    <text evidence="9">The sequence shown here is derived from an EMBL/GenBank/DDBJ whole genome shotgun (WGS) entry which is preliminary data.</text>
</comment>
<dbReference type="GO" id="GO:0005968">
    <property type="term" value="C:Rab-protein geranylgeranyltransferase complex"/>
    <property type="evidence" value="ECO:0007669"/>
    <property type="project" value="TreeGrafter"/>
</dbReference>
<feature type="domain" description="Prenyltransferase alpha-alpha toroid" evidence="8">
    <location>
        <begin position="58"/>
        <end position="95"/>
    </location>
</feature>
<evidence type="ECO:0000313" key="9">
    <source>
        <dbReference type="EMBL" id="VVA97352.1"/>
    </source>
</evidence>
<evidence type="ECO:0000256" key="7">
    <source>
        <dbReference type="ARBA" id="ARBA00022833"/>
    </source>
</evidence>
<dbReference type="OrthoDB" id="5428259at2759"/>
<dbReference type="InterPro" id="IPR001330">
    <property type="entry name" value="Prenyltrans"/>
</dbReference>
<dbReference type="AlphaFoldDB" id="A0A565B6R8"/>
<name>A0A565B6R8_9BRAS</name>
<proteinExistence type="inferred from homology"/>
<keyword evidence="10" id="KW-1185">Reference proteome</keyword>
<sequence>MDHLRMNGAYWGLTTLDLLEKLGSVSEDEVVSWVMTCQHESGQSMFNANLSVSFKMCLVFCCVGALAISGNLHRVDKDSLGWWLCERQDDKSGGLKFLDMDNGGISDSPNDAVDIFHTYFGVAGLSLLEYPGVKPIDPAYALPVDVINRILSTN</sequence>
<dbReference type="GO" id="GO:0046872">
    <property type="term" value="F:metal ion binding"/>
    <property type="evidence" value="ECO:0007669"/>
    <property type="project" value="UniProtKB-KW"/>
</dbReference>
<evidence type="ECO:0000256" key="1">
    <source>
        <dbReference type="ARBA" id="ARBA00001947"/>
    </source>
</evidence>
<dbReference type="Proteomes" id="UP000489600">
    <property type="component" value="Unassembled WGS sequence"/>
</dbReference>
<dbReference type="Pfam" id="PF00432">
    <property type="entry name" value="Prenyltrans"/>
    <property type="match status" value="3"/>
</dbReference>
<comment type="similarity">
    <text evidence="2">Belongs to the protein prenyltransferase subunit beta family.</text>
</comment>
<evidence type="ECO:0000313" key="10">
    <source>
        <dbReference type="Proteomes" id="UP000489600"/>
    </source>
</evidence>
<keyword evidence="3" id="KW-0637">Prenyltransferase</keyword>
<dbReference type="GO" id="GO:0004663">
    <property type="term" value="F:Rab geranylgeranyltransferase activity"/>
    <property type="evidence" value="ECO:0007669"/>
    <property type="project" value="TreeGrafter"/>
</dbReference>
<accession>A0A565B6R8</accession>
<feature type="domain" description="Prenyltransferase alpha-alpha toroid" evidence="8">
    <location>
        <begin position="1"/>
        <end position="42"/>
    </location>
</feature>
<comment type="cofactor">
    <cofactor evidence="1">
        <name>Zn(2+)</name>
        <dbReference type="ChEBI" id="CHEBI:29105"/>
    </cofactor>
</comment>
<evidence type="ECO:0000256" key="6">
    <source>
        <dbReference type="ARBA" id="ARBA00022737"/>
    </source>
</evidence>
<dbReference type="EMBL" id="CABITT030000003">
    <property type="protein sequence ID" value="VVA97352.1"/>
    <property type="molecule type" value="Genomic_DNA"/>
</dbReference>
<evidence type="ECO:0000256" key="4">
    <source>
        <dbReference type="ARBA" id="ARBA00022679"/>
    </source>
</evidence>
<dbReference type="PANTHER" id="PTHR11774:SF16">
    <property type="entry name" value="GERANYLGERANYL TRANSFERASE TYPE-2 SUBUNIT BETA 1-RELATED"/>
    <property type="match status" value="1"/>
</dbReference>
<dbReference type="PANTHER" id="PTHR11774">
    <property type="entry name" value="GERANYLGERANYL TRANSFERASE TYPE BETA SUBUNIT"/>
    <property type="match status" value="1"/>
</dbReference>
<dbReference type="InterPro" id="IPR008930">
    <property type="entry name" value="Terpenoid_cyclase/PrenylTrfase"/>
</dbReference>
<evidence type="ECO:0000259" key="8">
    <source>
        <dbReference type="Pfam" id="PF00432"/>
    </source>
</evidence>
<evidence type="ECO:0000256" key="2">
    <source>
        <dbReference type="ARBA" id="ARBA00010497"/>
    </source>
</evidence>
<reference evidence="9" key="1">
    <citation type="submission" date="2019-07" db="EMBL/GenBank/DDBJ databases">
        <authorList>
            <person name="Dittberner H."/>
        </authorList>
    </citation>
    <scope>NUCLEOTIDE SEQUENCE [LARGE SCALE GENOMIC DNA]</scope>
</reference>